<gene>
    <name evidence="2" type="ORF">N47_E45690</name>
</gene>
<accession>E1YLS4</accession>
<dbReference type="GO" id="GO:0006355">
    <property type="term" value="P:regulation of DNA-templated transcription"/>
    <property type="evidence" value="ECO:0007669"/>
    <property type="project" value="InterPro"/>
</dbReference>
<dbReference type="EMBL" id="FR695877">
    <property type="protein sequence ID" value="CBX31057.1"/>
    <property type="molecule type" value="Genomic_DNA"/>
</dbReference>
<proteinExistence type="predicted"/>
<dbReference type="InterPro" id="IPR016032">
    <property type="entry name" value="Sig_transdc_resp-reg_C-effctor"/>
</dbReference>
<dbReference type="PROSITE" id="PS50043">
    <property type="entry name" value="HTH_LUXR_2"/>
    <property type="match status" value="1"/>
</dbReference>
<dbReference type="Gene3D" id="1.10.10.10">
    <property type="entry name" value="Winged helix-like DNA-binding domain superfamily/Winged helix DNA-binding domain"/>
    <property type="match status" value="1"/>
</dbReference>
<evidence type="ECO:0000313" key="2">
    <source>
        <dbReference type="EMBL" id="CBX31057.1"/>
    </source>
</evidence>
<dbReference type="SMART" id="SM00421">
    <property type="entry name" value="HTH_LUXR"/>
    <property type="match status" value="1"/>
</dbReference>
<reference evidence="2" key="1">
    <citation type="journal article" date="2011" name="Environ. Microbiol.">
        <title>Genomic insights into the metabolic potential of the polycyclic aromatic hydrocarbon degrading sulfate-reducing Deltaproteobacterium N47.</title>
        <authorList>
            <person name="Bergmann F."/>
            <person name="Selesi D."/>
            <person name="Weinmaier T."/>
            <person name="Tischler P."/>
            <person name="Rattei T."/>
            <person name="Meckenstock R.U."/>
        </authorList>
    </citation>
    <scope>NUCLEOTIDE SEQUENCE</scope>
</reference>
<dbReference type="AlphaFoldDB" id="E1YLS4"/>
<feature type="domain" description="HTH luxR-type" evidence="1">
    <location>
        <begin position="289"/>
        <end position="354"/>
    </location>
</feature>
<dbReference type="PRINTS" id="PR00038">
    <property type="entry name" value="HTHLUXR"/>
</dbReference>
<dbReference type="CDD" id="cd06170">
    <property type="entry name" value="LuxR_C_like"/>
    <property type="match status" value="1"/>
</dbReference>
<dbReference type="GO" id="GO:0003677">
    <property type="term" value="F:DNA binding"/>
    <property type="evidence" value="ECO:0007669"/>
    <property type="project" value="InterPro"/>
</dbReference>
<dbReference type="InterPro" id="IPR036388">
    <property type="entry name" value="WH-like_DNA-bd_sf"/>
</dbReference>
<dbReference type="SUPFAM" id="SSF46894">
    <property type="entry name" value="C-terminal effector domain of the bipartite response regulators"/>
    <property type="match status" value="1"/>
</dbReference>
<organism evidence="2">
    <name type="scientific">uncultured Desulfobacterium sp</name>
    <dbReference type="NCBI Taxonomy" id="201089"/>
    <lineage>
        <taxon>Bacteria</taxon>
        <taxon>Pseudomonadati</taxon>
        <taxon>Thermodesulfobacteriota</taxon>
        <taxon>Desulfobacteria</taxon>
        <taxon>Desulfobacterales</taxon>
        <taxon>Desulfobacteriaceae</taxon>
        <taxon>Desulfobacterium</taxon>
        <taxon>environmental samples</taxon>
    </lineage>
</organism>
<sequence>MSHKSAKAIIEISSATKQIQNFHEFPQVIESIISKHIPLDWIAMYSNSSSEKEMITLTNPNLSFDWNEIYSQVGPYDYFGACIQKLNPGEFLINQDVIDPTIEEQCYSLDFAKKHTGTNHFMGLMGFKNRKQFHAYGFYRADKKDSFTQEDKIFFSCLSSLFVSISNTLFLYLQNDFMRAGIEYLMAGESIKPLVFDKRLKPVEIPAVTLKILSEVFDETNYAKLPGEFIQWINTTIAPRGYIEPNTGPWFLRRNLPGKMILCQAYVILTPDKRLYLLIKIKSKNSTIDFSMLKQLTNREIEALEYLPIGYTNKQIAKIMGIKEVSVKKLFKNIALKLGAFGKTETLYRALLEKHLLE</sequence>
<protein>
    <recommendedName>
        <fullName evidence="1">HTH luxR-type domain-containing protein</fullName>
    </recommendedName>
</protein>
<name>E1YLS4_9BACT</name>
<dbReference type="PROSITE" id="PS00622">
    <property type="entry name" value="HTH_LUXR_1"/>
    <property type="match status" value="1"/>
</dbReference>
<dbReference type="InterPro" id="IPR000792">
    <property type="entry name" value="Tscrpt_reg_LuxR_C"/>
</dbReference>
<evidence type="ECO:0000259" key="1">
    <source>
        <dbReference type="PROSITE" id="PS50043"/>
    </source>
</evidence>
<dbReference type="Pfam" id="PF00196">
    <property type="entry name" value="GerE"/>
    <property type="match status" value="1"/>
</dbReference>